<gene>
    <name evidence="2" type="ORF">EVAR_55234_1</name>
</gene>
<sequence length="179" mass="20012">MKTRHQINELKDRREQNRSRRVRARRTMTFPGYAESAQRVRGARLPRRGRRARSRFSSAVCLSLVRSESLVDLTKRNSHPKAVRRHRNVDALSLKSIEAGERRPVCGSNWDGADAPFEPDCVATRDACRYGFLSAFRHAHALSYLGYVGTRIPASTTGGCATRRPTAFRSAVDAADVAG</sequence>
<keyword evidence="3" id="KW-1185">Reference proteome</keyword>
<evidence type="ECO:0000313" key="3">
    <source>
        <dbReference type="Proteomes" id="UP000299102"/>
    </source>
</evidence>
<comment type="caution">
    <text evidence="2">The sequence shown here is derived from an EMBL/GenBank/DDBJ whole genome shotgun (WGS) entry which is preliminary data.</text>
</comment>
<reference evidence="2 3" key="1">
    <citation type="journal article" date="2019" name="Commun. Biol.">
        <title>The bagworm genome reveals a unique fibroin gene that provides high tensile strength.</title>
        <authorList>
            <person name="Kono N."/>
            <person name="Nakamura H."/>
            <person name="Ohtoshi R."/>
            <person name="Tomita M."/>
            <person name="Numata K."/>
            <person name="Arakawa K."/>
        </authorList>
    </citation>
    <scope>NUCLEOTIDE SEQUENCE [LARGE SCALE GENOMIC DNA]</scope>
</reference>
<evidence type="ECO:0000256" key="1">
    <source>
        <dbReference type="SAM" id="MobiDB-lite"/>
    </source>
</evidence>
<proteinExistence type="predicted"/>
<protein>
    <submittedName>
        <fullName evidence="2">Uncharacterized protein</fullName>
    </submittedName>
</protein>
<dbReference type="AlphaFoldDB" id="A0A4C1ZR11"/>
<dbReference type="Proteomes" id="UP000299102">
    <property type="component" value="Unassembled WGS sequence"/>
</dbReference>
<accession>A0A4C1ZR11</accession>
<organism evidence="2 3">
    <name type="scientific">Eumeta variegata</name>
    <name type="common">Bagworm moth</name>
    <name type="synonym">Eumeta japonica</name>
    <dbReference type="NCBI Taxonomy" id="151549"/>
    <lineage>
        <taxon>Eukaryota</taxon>
        <taxon>Metazoa</taxon>
        <taxon>Ecdysozoa</taxon>
        <taxon>Arthropoda</taxon>
        <taxon>Hexapoda</taxon>
        <taxon>Insecta</taxon>
        <taxon>Pterygota</taxon>
        <taxon>Neoptera</taxon>
        <taxon>Endopterygota</taxon>
        <taxon>Lepidoptera</taxon>
        <taxon>Glossata</taxon>
        <taxon>Ditrysia</taxon>
        <taxon>Tineoidea</taxon>
        <taxon>Psychidae</taxon>
        <taxon>Oiketicinae</taxon>
        <taxon>Eumeta</taxon>
    </lineage>
</organism>
<feature type="compositionally biased region" description="Basic and acidic residues" evidence="1">
    <location>
        <begin position="1"/>
        <end position="18"/>
    </location>
</feature>
<feature type="region of interest" description="Disordered" evidence="1">
    <location>
        <begin position="1"/>
        <end position="21"/>
    </location>
</feature>
<evidence type="ECO:0000313" key="2">
    <source>
        <dbReference type="EMBL" id="GBP89554.1"/>
    </source>
</evidence>
<dbReference type="EMBL" id="BGZK01002007">
    <property type="protein sequence ID" value="GBP89554.1"/>
    <property type="molecule type" value="Genomic_DNA"/>
</dbReference>
<name>A0A4C1ZR11_EUMVA</name>